<accession>A0ABY7S199</accession>
<name>A0ABY7S199_9FLAO</name>
<feature type="domain" description="VOC" evidence="1">
    <location>
        <begin position="6"/>
        <end position="113"/>
    </location>
</feature>
<evidence type="ECO:0000313" key="3">
    <source>
        <dbReference type="Proteomes" id="UP001202717"/>
    </source>
</evidence>
<dbReference type="Gene3D" id="3.10.180.10">
    <property type="entry name" value="2,3-Dihydroxybiphenyl 1,2-Dioxygenase, domain 1"/>
    <property type="match status" value="1"/>
</dbReference>
<dbReference type="EMBL" id="CP116221">
    <property type="protein sequence ID" value="WCO02944.1"/>
    <property type="molecule type" value="Genomic_DNA"/>
</dbReference>
<dbReference type="InterPro" id="IPR029068">
    <property type="entry name" value="Glyas_Bleomycin-R_OHBP_Dase"/>
</dbReference>
<dbReference type="InterPro" id="IPR052164">
    <property type="entry name" value="Anthracycline_SecMetBiosynth"/>
</dbReference>
<dbReference type="CDD" id="cd07247">
    <property type="entry name" value="SgaA_N_like"/>
    <property type="match status" value="1"/>
</dbReference>
<evidence type="ECO:0000313" key="2">
    <source>
        <dbReference type="EMBL" id="WCO02944.1"/>
    </source>
</evidence>
<dbReference type="PANTHER" id="PTHR33993">
    <property type="entry name" value="GLYOXALASE-RELATED"/>
    <property type="match status" value="1"/>
</dbReference>
<organism evidence="2 3">
    <name type="scientific">Psychroserpens ponticola</name>
    <dbReference type="NCBI Taxonomy" id="2932268"/>
    <lineage>
        <taxon>Bacteria</taxon>
        <taxon>Pseudomonadati</taxon>
        <taxon>Bacteroidota</taxon>
        <taxon>Flavobacteriia</taxon>
        <taxon>Flavobacteriales</taxon>
        <taxon>Flavobacteriaceae</taxon>
        <taxon>Psychroserpens</taxon>
    </lineage>
</organism>
<dbReference type="RefSeq" id="WP_249995661.1">
    <property type="nucleotide sequence ID" value="NZ_CP116221.1"/>
</dbReference>
<proteinExistence type="predicted"/>
<dbReference type="Proteomes" id="UP001202717">
    <property type="component" value="Chromosome"/>
</dbReference>
<keyword evidence="3" id="KW-1185">Reference proteome</keyword>
<evidence type="ECO:0000259" key="1">
    <source>
        <dbReference type="PROSITE" id="PS51819"/>
    </source>
</evidence>
<dbReference type="PROSITE" id="PS51819">
    <property type="entry name" value="VOC"/>
    <property type="match status" value="1"/>
</dbReference>
<sequence length="116" mass="13133">MTKNIHINYIEFKTNDLEQIKAFYTSAFNWTFTDYGPTYTSFADSGISGGFEKTDDRITNGALIVLHYENLEEIKQKIITLGGEISVDIFSFPGGKRFQFLDPSGNELAVWCETKA</sequence>
<dbReference type="PANTHER" id="PTHR33993:SF1">
    <property type="entry name" value="GLYOXALASE FAMILY PROTEIN"/>
    <property type="match status" value="1"/>
</dbReference>
<dbReference type="InterPro" id="IPR004360">
    <property type="entry name" value="Glyas_Fos-R_dOase_dom"/>
</dbReference>
<reference evidence="2 3" key="1">
    <citation type="submission" date="2023-01" db="EMBL/GenBank/DDBJ databases">
        <title>Psychroserpens ponticola sp. nov., isolated from seawater.</title>
        <authorList>
            <person name="Kristyanto S."/>
            <person name="Jung J."/>
            <person name="Kim J.M."/>
            <person name="Jeon C.O."/>
        </authorList>
    </citation>
    <scope>NUCLEOTIDE SEQUENCE [LARGE SCALE GENOMIC DNA]</scope>
    <source>
        <strain evidence="2 3">MSW6</strain>
    </source>
</reference>
<gene>
    <name evidence="2" type="ORF">MUN68_005495</name>
</gene>
<dbReference type="SUPFAM" id="SSF54593">
    <property type="entry name" value="Glyoxalase/Bleomycin resistance protein/Dihydroxybiphenyl dioxygenase"/>
    <property type="match status" value="1"/>
</dbReference>
<protein>
    <submittedName>
        <fullName evidence="2">VOC family protein</fullName>
    </submittedName>
</protein>
<dbReference type="Pfam" id="PF00903">
    <property type="entry name" value="Glyoxalase"/>
    <property type="match status" value="1"/>
</dbReference>
<dbReference type="InterPro" id="IPR037523">
    <property type="entry name" value="VOC_core"/>
</dbReference>